<dbReference type="InterPro" id="IPR005630">
    <property type="entry name" value="Terpene_synthase_metal-bd"/>
</dbReference>
<dbReference type="InterPro" id="IPR034741">
    <property type="entry name" value="Terpene_cyclase-like_1_C"/>
</dbReference>
<dbReference type="FunFam" id="1.10.600.10:FF:000007">
    <property type="entry name" value="Isoprene synthase, chloroplastic"/>
    <property type="match status" value="1"/>
</dbReference>
<name>A0AAV7E511_ARIFI</name>
<evidence type="ECO:0000313" key="7">
    <source>
        <dbReference type="EMBL" id="KAG9443933.1"/>
    </source>
</evidence>
<proteinExistence type="predicted"/>
<comment type="pathway">
    <text evidence="1">Secondary metabolite biosynthesis; terpenoid biosynthesis.</text>
</comment>
<evidence type="ECO:0000256" key="2">
    <source>
        <dbReference type="ARBA" id="ARBA00022723"/>
    </source>
</evidence>
<feature type="domain" description="Terpene synthase metal-binding" evidence="6">
    <location>
        <begin position="112"/>
        <end position="352"/>
    </location>
</feature>
<dbReference type="CDD" id="cd00684">
    <property type="entry name" value="Terpene_cyclase_plant_C1"/>
    <property type="match status" value="1"/>
</dbReference>
<dbReference type="EMBL" id="JAINDJ010000006">
    <property type="protein sequence ID" value="KAG9443933.1"/>
    <property type="molecule type" value="Genomic_DNA"/>
</dbReference>
<evidence type="ECO:0000259" key="6">
    <source>
        <dbReference type="Pfam" id="PF03936"/>
    </source>
</evidence>
<dbReference type="PANTHER" id="PTHR31225">
    <property type="entry name" value="OS04G0344100 PROTEIN-RELATED"/>
    <property type="match status" value="1"/>
</dbReference>
<dbReference type="InterPro" id="IPR008949">
    <property type="entry name" value="Isoprenoid_synthase_dom_sf"/>
</dbReference>
<dbReference type="Proteomes" id="UP000825729">
    <property type="component" value="Unassembled WGS sequence"/>
</dbReference>
<dbReference type="InterPro" id="IPR044814">
    <property type="entry name" value="Terpene_cyclase_plant_C1"/>
</dbReference>
<dbReference type="SFLD" id="SFLDS00005">
    <property type="entry name" value="Isoprenoid_Synthase_Type_I"/>
    <property type="match status" value="1"/>
</dbReference>
<dbReference type="InterPro" id="IPR036965">
    <property type="entry name" value="Terpene_synth_N_sf"/>
</dbReference>
<dbReference type="PANTHER" id="PTHR31225:SF93">
    <property type="entry name" value="ALPHA-HUMULENE_(-)-(E)-BETA-CARYOPHYLLENE SYNTHASE"/>
    <property type="match status" value="1"/>
</dbReference>
<dbReference type="InterPro" id="IPR001906">
    <property type="entry name" value="Terpene_synth_N"/>
</dbReference>
<dbReference type="GO" id="GO:0010333">
    <property type="term" value="F:terpene synthase activity"/>
    <property type="evidence" value="ECO:0007669"/>
    <property type="project" value="InterPro"/>
</dbReference>
<dbReference type="Pfam" id="PF03936">
    <property type="entry name" value="Terpene_synth_C"/>
    <property type="match status" value="1"/>
</dbReference>
<protein>
    <submittedName>
        <fullName evidence="7">Uncharacterized protein</fullName>
    </submittedName>
</protein>
<dbReference type="SUPFAM" id="SSF48239">
    <property type="entry name" value="Terpenoid cyclases/Protein prenyltransferases"/>
    <property type="match status" value="1"/>
</dbReference>
<dbReference type="SUPFAM" id="SSF48576">
    <property type="entry name" value="Terpenoid synthases"/>
    <property type="match status" value="1"/>
</dbReference>
<keyword evidence="8" id="KW-1185">Reference proteome</keyword>
<dbReference type="Gene3D" id="1.10.600.10">
    <property type="entry name" value="Farnesyl Diphosphate Synthase"/>
    <property type="match status" value="1"/>
</dbReference>
<feature type="domain" description="Terpene synthase N-terminal" evidence="5">
    <location>
        <begin position="3"/>
        <end position="55"/>
    </location>
</feature>
<evidence type="ECO:0000259" key="5">
    <source>
        <dbReference type="Pfam" id="PF01397"/>
    </source>
</evidence>
<sequence>MTTDPKGMLSLYEAAFLRIHEDTILDEALAFTEKQLNLAMEHLEPRLAALVKHSLELSLRRRIHRLESRDYFSLYEMQDGHSHKLLELAKLDYNLLQSLHQKEMGEISRWWKELNLIGKLSFARDRAVECAFWPIGVYYEPEHSRARVFSTKVMAITSVIDDIYDVHGTMDELQLFTDAVQKWDLAEMDRLPDYMKVCYRALLDTIKAMEEELAPEGNSYRIPYLIETFKTLCREYFVEARWFNEGYVPPLEEYMQSSLVTCGYPMVLPLCFVAMGDEVPEELFKWLASESKMADATSRLCRIVDDIASNVFEQKRGHVASAVQCYMKEHPGSSEEEARQKLREIVEVHWKDINEGCLEPAPVPIPLLQRIVNLSRVIEVMYQYGDGYTFANTITKERISAIFVDAIPI</sequence>
<keyword evidence="4" id="KW-0456">Lyase</keyword>
<dbReference type="Pfam" id="PF01397">
    <property type="entry name" value="Terpene_synth"/>
    <property type="match status" value="1"/>
</dbReference>
<reference evidence="7 8" key="1">
    <citation type="submission" date="2021-07" db="EMBL/GenBank/DDBJ databases">
        <title>The Aristolochia fimbriata genome: insights into angiosperm evolution, floral development and chemical biosynthesis.</title>
        <authorList>
            <person name="Jiao Y."/>
        </authorList>
    </citation>
    <scope>NUCLEOTIDE SEQUENCE [LARGE SCALE GENOMIC DNA]</scope>
    <source>
        <strain evidence="7">IBCAS-2021</strain>
        <tissue evidence="7">Leaf</tissue>
    </source>
</reference>
<accession>A0AAV7E511</accession>
<dbReference type="InterPro" id="IPR008930">
    <property type="entry name" value="Terpenoid_cyclase/PrenylTrfase"/>
</dbReference>
<gene>
    <name evidence="7" type="ORF">H6P81_015273</name>
</gene>
<keyword evidence="2" id="KW-0479">Metal-binding</keyword>
<evidence type="ECO:0000256" key="4">
    <source>
        <dbReference type="ARBA" id="ARBA00023239"/>
    </source>
</evidence>
<evidence type="ECO:0000256" key="1">
    <source>
        <dbReference type="ARBA" id="ARBA00004721"/>
    </source>
</evidence>
<organism evidence="7 8">
    <name type="scientific">Aristolochia fimbriata</name>
    <name type="common">White veined hardy Dutchman's pipe vine</name>
    <dbReference type="NCBI Taxonomy" id="158543"/>
    <lineage>
        <taxon>Eukaryota</taxon>
        <taxon>Viridiplantae</taxon>
        <taxon>Streptophyta</taxon>
        <taxon>Embryophyta</taxon>
        <taxon>Tracheophyta</taxon>
        <taxon>Spermatophyta</taxon>
        <taxon>Magnoliopsida</taxon>
        <taxon>Magnoliidae</taxon>
        <taxon>Piperales</taxon>
        <taxon>Aristolochiaceae</taxon>
        <taxon>Aristolochia</taxon>
    </lineage>
</organism>
<dbReference type="GO" id="GO:0016102">
    <property type="term" value="P:diterpenoid biosynthetic process"/>
    <property type="evidence" value="ECO:0007669"/>
    <property type="project" value="InterPro"/>
</dbReference>
<keyword evidence="3" id="KW-0460">Magnesium</keyword>
<comment type="caution">
    <text evidence="7">The sequence shown here is derived from an EMBL/GenBank/DDBJ whole genome shotgun (WGS) entry which is preliminary data.</text>
</comment>
<dbReference type="SFLD" id="SFLDG01019">
    <property type="entry name" value="Terpene_Cyclase_Like_1_C_Termi"/>
    <property type="match status" value="1"/>
</dbReference>
<dbReference type="GO" id="GO:0000287">
    <property type="term" value="F:magnesium ion binding"/>
    <property type="evidence" value="ECO:0007669"/>
    <property type="project" value="InterPro"/>
</dbReference>
<dbReference type="AlphaFoldDB" id="A0AAV7E511"/>
<dbReference type="InterPro" id="IPR050148">
    <property type="entry name" value="Terpene_synthase-like"/>
</dbReference>
<dbReference type="Gene3D" id="1.50.10.130">
    <property type="entry name" value="Terpene synthase, N-terminal domain"/>
    <property type="match status" value="1"/>
</dbReference>
<evidence type="ECO:0000313" key="8">
    <source>
        <dbReference type="Proteomes" id="UP000825729"/>
    </source>
</evidence>
<evidence type="ECO:0000256" key="3">
    <source>
        <dbReference type="ARBA" id="ARBA00022842"/>
    </source>
</evidence>